<evidence type="ECO:0000313" key="2">
    <source>
        <dbReference type="Proteomes" id="UP001152173"/>
    </source>
</evidence>
<protein>
    <submittedName>
        <fullName evidence="1">Uncharacterized protein</fullName>
    </submittedName>
</protein>
<proteinExistence type="predicted"/>
<keyword evidence="2" id="KW-1185">Reference proteome</keyword>
<sequence>MTEENKNIVNAQEVLLPGCTPTVSAEVCVEADVTVTPTVVPGRPRVNCVGTPSLTRCRALGYTPSPSGSCTFIYSQVLCVNIPVTFDANVSAQRGVVACGLASPAPNCQEEPSTGCTLTRGMFQTNTDLTLELLALAGGTIVLGSGNLGFSFTVDSLADITAVFTNAVPGSPSPQYNQLYAQLLTANLNILNGASCPEALALIAQANLFLTNPVEDSPEASDIQDQLAIFNEGNLTGCPGHC</sequence>
<evidence type="ECO:0000313" key="1">
    <source>
        <dbReference type="EMBL" id="MCZ8536485.1"/>
    </source>
</evidence>
<gene>
    <name evidence="1" type="ORF">M9R32_04730</name>
</gene>
<reference evidence="1" key="1">
    <citation type="submission" date="2022-05" db="EMBL/GenBank/DDBJ databases">
        <authorList>
            <person name="Colautti A."/>
            <person name="Iacumin L."/>
        </authorList>
    </citation>
    <scope>NUCLEOTIDE SEQUENCE</scope>
    <source>
        <strain evidence="1">SK 55</strain>
    </source>
</reference>
<comment type="caution">
    <text evidence="1">The sequence shown here is derived from an EMBL/GenBank/DDBJ whole genome shotgun (WGS) entry which is preliminary data.</text>
</comment>
<name>A0A9X3LFL2_9BACL</name>
<dbReference type="Proteomes" id="UP001152173">
    <property type="component" value="Unassembled WGS sequence"/>
</dbReference>
<dbReference type="AlphaFoldDB" id="A0A9X3LFL2"/>
<dbReference type="RefSeq" id="WP_269925586.1">
    <property type="nucleotide sequence ID" value="NZ_JAMKBJ010000003.1"/>
</dbReference>
<accession>A0A9X3LFL2</accession>
<organism evidence="1 2">
    <name type="scientific">Paenisporosarcina quisquiliarum</name>
    <dbReference type="NCBI Taxonomy" id="365346"/>
    <lineage>
        <taxon>Bacteria</taxon>
        <taxon>Bacillati</taxon>
        <taxon>Bacillota</taxon>
        <taxon>Bacilli</taxon>
        <taxon>Bacillales</taxon>
        <taxon>Caryophanaceae</taxon>
        <taxon>Paenisporosarcina</taxon>
    </lineage>
</organism>
<dbReference type="EMBL" id="JAMKBJ010000003">
    <property type="protein sequence ID" value="MCZ8536485.1"/>
    <property type="molecule type" value="Genomic_DNA"/>
</dbReference>